<sequence length="392" mass="45195">MSTVRQSLVRHIVWLLVVAFIIYSVGIKSNVAKAGDNDFRYQGEIANFIKQWIVNNWSYYYHINNVDVELVDFKKSGDKIEGIAKVCVTKVLKAQKVSELPYIKGMLKKVNMSDYDDQLQKEYKIDKVLGANSGELTKEKAQRVVKVLDDKYAELKGYIGVPDESYMILKFEAELKGNNIEKNTIKLYAEQMNTFVPAEELIPKLPAEYENAGYKEMENKLIEEGTFAVAALYPYYDRLKARDYANTWTSNATTYCPHNIALQDITKWNNAKWPYYDCFCHNDCADYVSQALNAGGIPIDPGKWERLKDSSNNWAWTYVPGLKNYMLNQKGYWKISTWESAAAGGVIVISDSHVMMIVKNDTVERLFSAHTNDRLKYPYGKNTTWEYYVLWE</sequence>
<accession>A0A7Y2L8L7</accession>
<keyword evidence="1" id="KW-0472">Membrane</keyword>
<dbReference type="EMBL" id="JABEQB010000034">
    <property type="protein sequence ID" value="NNG67625.1"/>
    <property type="molecule type" value="Genomic_DNA"/>
</dbReference>
<gene>
    <name evidence="3" type="ORF">HKI81_10440</name>
</gene>
<evidence type="ECO:0000313" key="3">
    <source>
        <dbReference type="EMBL" id="NNG67625.1"/>
    </source>
</evidence>
<feature type="transmembrane region" description="Helical" evidence="1">
    <location>
        <begin position="12"/>
        <end position="31"/>
    </location>
</feature>
<reference evidence="3 4" key="1">
    <citation type="submission" date="2020-04" db="EMBL/GenBank/DDBJ databases">
        <title>Draft genome sequence of Caldanaerobacter sunterraneus. strain 1523vc isolated from Griffin hot spring, Kamchatka, Russia.</title>
        <authorList>
            <person name="Toshchakov S.V."/>
            <person name="Podosokorskaya O.A."/>
            <person name="Kublanov I.V."/>
            <person name="Korzhenkov A."/>
            <person name="Patrushev M.V."/>
        </authorList>
    </citation>
    <scope>NUCLEOTIDE SEQUENCE [LARGE SCALE GENOMIC DNA]</scope>
    <source>
        <strain evidence="3 4">1523vc</strain>
    </source>
</reference>
<evidence type="ECO:0000256" key="1">
    <source>
        <dbReference type="SAM" id="Phobius"/>
    </source>
</evidence>
<dbReference type="RefSeq" id="WP_170271392.1">
    <property type="nucleotide sequence ID" value="NZ_JABEQB010000034.1"/>
</dbReference>
<proteinExistence type="predicted"/>
<name>A0A7Y2L8L7_9THEO</name>
<feature type="domain" description="Putative amidase" evidence="2">
    <location>
        <begin position="236"/>
        <end position="380"/>
    </location>
</feature>
<dbReference type="Pfam" id="PF12671">
    <property type="entry name" value="Amidase_6"/>
    <property type="match status" value="1"/>
</dbReference>
<dbReference type="InterPro" id="IPR024301">
    <property type="entry name" value="Amidase_6"/>
</dbReference>
<organism evidence="3 4">
    <name type="scientific">Caldanaerobacter subterraneus</name>
    <dbReference type="NCBI Taxonomy" id="911092"/>
    <lineage>
        <taxon>Bacteria</taxon>
        <taxon>Bacillati</taxon>
        <taxon>Bacillota</taxon>
        <taxon>Clostridia</taxon>
        <taxon>Thermoanaerobacterales</taxon>
        <taxon>Thermoanaerobacteraceae</taxon>
        <taxon>Caldanaerobacter</taxon>
    </lineage>
</organism>
<dbReference type="Proteomes" id="UP000529861">
    <property type="component" value="Unassembled WGS sequence"/>
</dbReference>
<comment type="caution">
    <text evidence="3">The sequence shown here is derived from an EMBL/GenBank/DDBJ whole genome shotgun (WGS) entry which is preliminary data.</text>
</comment>
<keyword evidence="1" id="KW-1133">Transmembrane helix</keyword>
<evidence type="ECO:0000259" key="2">
    <source>
        <dbReference type="Pfam" id="PF12671"/>
    </source>
</evidence>
<dbReference type="AlphaFoldDB" id="A0A7Y2L8L7"/>
<protein>
    <recommendedName>
        <fullName evidence="2">Putative amidase domain-containing protein</fullName>
    </recommendedName>
</protein>
<evidence type="ECO:0000313" key="4">
    <source>
        <dbReference type="Proteomes" id="UP000529861"/>
    </source>
</evidence>
<keyword evidence="1" id="KW-0812">Transmembrane</keyword>